<dbReference type="Pfam" id="PF02153">
    <property type="entry name" value="PDH_N"/>
    <property type="match status" value="1"/>
</dbReference>
<comment type="similarity">
    <text evidence="1">Belongs to the prephenate/arogenate dehydrogenase family.</text>
</comment>
<keyword evidence="2" id="KW-0560">Oxidoreductase</keyword>
<dbReference type="Proteomes" id="UP000183508">
    <property type="component" value="Unassembled WGS sequence"/>
</dbReference>
<comment type="pathway">
    <text evidence="3">Amino-acid biosynthesis.</text>
</comment>
<dbReference type="InterPro" id="IPR050812">
    <property type="entry name" value="Preph/Arog_dehydrog"/>
</dbReference>
<dbReference type="PANTHER" id="PTHR21363">
    <property type="entry name" value="PREPHENATE DEHYDROGENASE"/>
    <property type="match status" value="1"/>
</dbReference>
<evidence type="ECO:0000256" key="2">
    <source>
        <dbReference type="ARBA" id="ARBA00023002"/>
    </source>
</evidence>
<dbReference type="GO" id="GO:0008977">
    <property type="term" value="F:prephenate dehydrogenase (NAD+) activity"/>
    <property type="evidence" value="ECO:0007669"/>
    <property type="project" value="InterPro"/>
</dbReference>
<accession>A0A1I7KTX5</accession>
<evidence type="ECO:0000256" key="1">
    <source>
        <dbReference type="ARBA" id="ARBA00007964"/>
    </source>
</evidence>
<dbReference type="GO" id="GO:0004665">
    <property type="term" value="F:prephenate dehydrogenase (NADP+) activity"/>
    <property type="evidence" value="ECO:0007669"/>
    <property type="project" value="InterPro"/>
</dbReference>
<dbReference type="Gene3D" id="1.10.3660.10">
    <property type="entry name" value="6-phosphogluconate dehydrogenase C-terminal like domain"/>
    <property type="match status" value="1"/>
</dbReference>
<reference evidence="6" key="1">
    <citation type="submission" date="2016-10" db="EMBL/GenBank/DDBJ databases">
        <authorList>
            <person name="Varghese N."/>
        </authorList>
    </citation>
    <scope>NUCLEOTIDE SEQUENCE [LARGE SCALE GENOMIC DNA]</scope>
    <source>
        <strain evidence="6">DSM 17980</strain>
    </source>
</reference>
<dbReference type="STRING" id="392015.SAMN05421543_11916"/>
<dbReference type="EMBL" id="FPBV01000019">
    <property type="protein sequence ID" value="SFV00838.1"/>
    <property type="molecule type" value="Genomic_DNA"/>
</dbReference>
<dbReference type="SUPFAM" id="SSF48179">
    <property type="entry name" value="6-phosphogluconate dehydrogenase C-terminal domain-like"/>
    <property type="match status" value="1"/>
</dbReference>
<keyword evidence="6" id="KW-1185">Reference proteome</keyword>
<dbReference type="GO" id="GO:0006571">
    <property type="term" value="P:tyrosine biosynthetic process"/>
    <property type="evidence" value="ECO:0007669"/>
    <property type="project" value="InterPro"/>
</dbReference>
<dbReference type="InterPro" id="IPR036291">
    <property type="entry name" value="NAD(P)-bd_dom_sf"/>
</dbReference>
<evidence type="ECO:0000259" key="4">
    <source>
        <dbReference type="PROSITE" id="PS51176"/>
    </source>
</evidence>
<dbReference type="GO" id="GO:0070403">
    <property type="term" value="F:NAD+ binding"/>
    <property type="evidence" value="ECO:0007669"/>
    <property type="project" value="InterPro"/>
</dbReference>
<evidence type="ECO:0000256" key="3">
    <source>
        <dbReference type="ARBA" id="ARBA00029440"/>
    </source>
</evidence>
<dbReference type="Gene3D" id="3.40.50.720">
    <property type="entry name" value="NAD(P)-binding Rossmann-like Domain"/>
    <property type="match status" value="1"/>
</dbReference>
<protein>
    <submittedName>
        <fullName evidence="5">Cyclohexadieny/prephenate dehydrogenase/prephenate dehydrogenase</fullName>
    </submittedName>
</protein>
<dbReference type="PANTHER" id="PTHR21363:SF0">
    <property type="entry name" value="PREPHENATE DEHYDROGENASE [NADP(+)]"/>
    <property type="match status" value="1"/>
</dbReference>
<dbReference type="InterPro" id="IPR046825">
    <property type="entry name" value="PDH_C"/>
</dbReference>
<evidence type="ECO:0000313" key="6">
    <source>
        <dbReference type="Proteomes" id="UP000183508"/>
    </source>
</evidence>
<sequence length="301" mass="31900">MNGRDGARPASVLVVGCGLMGTSLALALHRARPGLVVHGVERSEVHRAQALATGAFAEVFPALPEPDEAERGGRYELGILAVPVDAACALLPATARLADVVMDICSVKRPVVEAAEAAGLKAVFAPTHPMAGTADSGPAHARADLFEGRTWIVLDGWPACEAVAPWLERTGARMVHLPSADDHDAAMASVSHGVHLASLSAMLAYRRTAGGRAGDWALLAGPGFRDVTRLSRSAPDFWVPTLTANRDHVTLYLRALAEELNAFARALDEADGDALHQRLTEARMARLAWEEKVNHDGETTP</sequence>
<dbReference type="RefSeq" id="WP_074954903.1">
    <property type="nucleotide sequence ID" value="NZ_FPBV01000019.1"/>
</dbReference>
<dbReference type="eggNOG" id="COG0287">
    <property type="taxonomic scope" value="Bacteria"/>
</dbReference>
<dbReference type="PROSITE" id="PS51176">
    <property type="entry name" value="PDH_ADH"/>
    <property type="match status" value="1"/>
</dbReference>
<feature type="domain" description="Prephenate/arogenate dehydrogenase" evidence="4">
    <location>
        <begin position="10"/>
        <end position="297"/>
    </location>
</feature>
<evidence type="ECO:0000313" key="5">
    <source>
        <dbReference type="EMBL" id="SFV00838.1"/>
    </source>
</evidence>
<dbReference type="OrthoDB" id="9802008at2"/>
<dbReference type="SUPFAM" id="SSF51735">
    <property type="entry name" value="NAD(P)-binding Rossmann-fold domains"/>
    <property type="match status" value="1"/>
</dbReference>
<organism evidence="5 6">
    <name type="scientific">Alicyclobacillus macrosporangiidus</name>
    <dbReference type="NCBI Taxonomy" id="392015"/>
    <lineage>
        <taxon>Bacteria</taxon>
        <taxon>Bacillati</taxon>
        <taxon>Bacillota</taxon>
        <taxon>Bacilli</taxon>
        <taxon>Bacillales</taxon>
        <taxon>Alicyclobacillaceae</taxon>
        <taxon>Alicyclobacillus</taxon>
    </lineage>
</organism>
<dbReference type="InterPro" id="IPR003099">
    <property type="entry name" value="Prephen_DH"/>
</dbReference>
<name>A0A1I7KTX5_9BACL</name>
<dbReference type="Pfam" id="PF20463">
    <property type="entry name" value="PDH_C"/>
    <property type="match status" value="1"/>
</dbReference>
<gene>
    <name evidence="5" type="ORF">SAMN05421543_11916</name>
</gene>
<dbReference type="InterPro" id="IPR046826">
    <property type="entry name" value="PDH_N"/>
</dbReference>
<dbReference type="AlphaFoldDB" id="A0A1I7KTX5"/>
<dbReference type="InterPro" id="IPR008927">
    <property type="entry name" value="6-PGluconate_DH-like_C_sf"/>
</dbReference>
<proteinExistence type="inferred from homology"/>